<dbReference type="Gene3D" id="3.30.70.100">
    <property type="match status" value="2"/>
</dbReference>
<evidence type="ECO:0000313" key="1">
    <source>
        <dbReference type="EMBL" id="KAA8575268.1"/>
    </source>
</evidence>
<reference evidence="1 2" key="1">
    <citation type="submission" date="2019-06" db="EMBL/GenBank/DDBJ databases">
        <title>Genome Sequence of the Brown Rot Fungal Pathogen Monilinia fructicola.</title>
        <authorList>
            <person name="De Miccolis Angelini R.M."/>
            <person name="Landi L."/>
            <person name="Abate D."/>
            <person name="Pollastro S."/>
            <person name="Romanazzi G."/>
            <person name="Faretra F."/>
        </authorList>
    </citation>
    <scope>NUCLEOTIDE SEQUENCE [LARGE SCALE GENOMIC DNA]</scope>
    <source>
        <strain evidence="1 2">Mfrc123</strain>
    </source>
</reference>
<dbReference type="PANTHER" id="PTHR42052:SF1">
    <property type="entry name" value="ABM DOMAIN-CONTAINING PROTEIN"/>
    <property type="match status" value="1"/>
</dbReference>
<gene>
    <name evidence="1" type="ORF">EYC84_004452</name>
</gene>
<dbReference type="VEuPathDB" id="FungiDB:MFRU_002g01960"/>
<sequence length="356" mass="40293">MRYGTCALYWPFWSLGKERYSTSISSFGLENFARMLFAWEHDSIALSLRPSWSFPYIGLIFGGSVAEIPASCSWLASGTGDIIDVPAIYSQLSRYEPRTRCPHVRPICLRISYPLVPRHSSRLLFNMPCTELALLPLTSPLAPALISKFQRAKHVLEAAAGYPCLFYVQVENPSLLYIVGTWESPEHHERFLPSVENLGLFDLLGEDVLVGAGLGETVEGKGIRMWHLECDALSPLRTEVDEGIGEEDAKKKSPFSAPIISCNRHFVTSYNKGGFSKKLEEVRYALDAETKEYEIEGGWRIEKEAEDKEEWVMFSGWESVESHMASRGKDGFRGWKDIADWAEGFEIRHLRRIEGL</sequence>
<proteinExistence type="predicted"/>
<dbReference type="Proteomes" id="UP000322873">
    <property type="component" value="Unassembled WGS sequence"/>
</dbReference>
<protein>
    <recommendedName>
        <fullName evidence="3">ABM domain-containing protein</fullName>
    </recommendedName>
</protein>
<dbReference type="EMBL" id="VICG01000002">
    <property type="protein sequence ID" value="KAA8575268.1"/>
    <property type="molecule type" value="Genomic_DNA"/>
</dbReference>
<dbReference type="AlphaFoldDB" id="A0A5M9K0E2"/>
<accession>A0A5M9K0E2</accession>
<keyword evidence="2" id="KW-1185">Reference proteome</keyword>
<dbReference type="PANTHER" id="PTHR42052">
    <property type="entry name" value="ABM DOMAIN-CONTAINING PROTEIN"/>
    <property type="match status" value="1"/>
</dbReference>
<name>A0A5M9K0E2_MONFR</name>
<evidence type="ECO:0000313" key="2">
    <source>
        <dbReference type="Proteomes" id="UP000322873"/>
    </source>
</evidence>
<comment type="caution">
    <text evidence="1">The sequence shown here is derived from an EMBL/GenBank/DDBJ whole genome shotgun (WGS) entry which is preliminary data.</text>
</comment>
<organism evidence="1 2">
    <name type="scientific">Monilinia fructicola</name>
    <name type="common">Brown rot fungus</name>
    <name type="synonym">Ciboria fructicola</name>
    <dbReference type="NCBI Taxonomy" id="38448"/>
    <lineage>
        <taxon>Eukaryota</taxon>
        <taxon>Fungi</taxon>
        <taxon>Dikarya</taxon>
        <taxon>Ascomycota</taxon>
        <taxon>Pezizomycotina</taxon>
        <taxon>Leotiomycetes</taxon>
        <taxon>Helotiales</taxon>
        <taxon>Sclerotiniaceae</taxon>
        <taxon>Monilinia</taxon>
    </lineage>
</organism>
<evidence type="ECO:0008006" key="3">
    <source>
        <dbReference type="Google" id="ProtNLM"/>
    </source>
</evidence>